<organism evidence="1">
    <name type="scientific">hydrothermal vent metagenome</name>
    <dbReference type="NCBI Taxonomy" id="652676"/>
    <lineage>
        <taxon>unclassified sequences</taxon>
        <taxon>metagenomes</taxon>
        <taxon>ecological metagenomes</taxon>
    </lineage>
</organism>
<gene>
    <name evidence="1" type="ORF">MNBD_ALPHA08-2143</name>
</gene>
<accession>A0A3B0T308</accession>
<dbReference type="AlphaFoldDB" id="A0A3B0T308"/>
<proteinExistence type="predicted"/>
<protein>
    <recommendedName>
        <fullName evidence="2">DUF2948 domain-containing protein</fullName>
    </recommendedName>
</protein>
<dbReference type="EMBL" id="UOEC01000208">
    <property type="protein sequence ID" value="VAW03204.1"/>
    <property type="molecule type" value="Genomic_DNA"/>
</dbReference>
<dbReference type="InterPro" id="IPR021335">
    <property type="entry name" value="DUF2948"/>
</dbReference>
<dbReference type="Pfam" id="PF11164">
    <property type="entry name" value="DUF2948"/>
    <property type="match status" value="1"/>
</dbReference>
<evidence type="ECO:0000313" key="1">
    <source>
        <dbReference type="EMBL" id="VAW03204.1"/>
    </source>
</evidence>
<evidence type="ECO:0008006" key="2">
    <source>
        <dbReference type="Google" id="ProtNLM"/>
    </source>
</evidence>
<reference evidence="1" key="1">
    <citation type="submission" date="2018-06" db="EMBL/GenBank/DDBJ databases">
        <authorList>
            <person name="Zhirakovskaya E."/>
        </authorList>
    </citation>
    <scope>NUCLEOTIDE SEQUENCE</scope>
</reference>
<name>A0A3B0T308_9ZZZZ</name>
<sequence>MNLLKILALEPEELPIISACLQDAVIRIGDINFNPRTKQFVMVANRFEGEHDQDAKTGFRRRTGVTFSQVNKVRSQKIRQGADDAVLSLLALEFVTGSDAPEGVVKLVFSGGGTIELEVECVEVQMEDLGPRWETANVPTHDQE</sequence>